<organism evidence="3 4">
    <name type="scientific">Schizophyllum amplum</name>
    <dbReference type="NCBI Taxonomy" id="97359"/>
    <lineage>
        <taxon>Eukaryota</taxon>
        <taxon>Fungi</taxon>
        <taxon>Dikarya</taxon>
        <taxon>Basidiomycota</taxon>
        <taxon>Agaricomycotina</taxon>
        <taxon>Agaricomycetes</taxon>
        <taxon>Agaricomycetidae</taxon>
        <taxon>Agaricales</taxon>
        <taxon>Schizophyllaceae</taxon>
        <taxon>Schizophyllum</taxon>
    </lineage>
</organism>
<dbReference type="Pfam" id="PF12937">
    <property type="entry name" value="F-box-like"/>
    <property type="match status" value="1"/>
</dbReference>
<feature type="coiled-coil region" evidence="1">
    <location>
        <begin position="45"/>
        <end position="72"/>
    </location>
</feature>
<dbReference type="SUPFAM" id="SSF52047">
    <property type="entry name" value="RNI-like"/>
    <property type="match status" value="1"/>
</dbReference>
<dbReference type="Gene3D" id="1.20.1280.50">
    <property type="match status" value="1"/>
</dbReference>
<sequence>MSSVQTLLETASTTGNVVLLRSSYAPVTGDAAVISGQLCDLEEADRELLAELARLEAQLQAAQAKHDACHAQIQIHKALLSPVRRLPSELWSQIFLDALPHNDGQPPHEVLNFTQVCSSWRALSFGTPRVWSTVRIDAFRPPSLVVLRKYLERSEQAPLRVWYRLRSTLDRDSTETHYERLFFILYDQLHRWETASVDGMPSAVKHWPSRPCPMLRELQLNDHNYTNLWDEMDISSLRRHLRLFQQAPRLRRIEMKCMAEDPHVILPSSWSALTHIDINLADCERQGDAFLAPYLPLLTTCSRTLRVCKLYANSLFYDNTRDQATIVFPVLEELDLGSDTINLCSYIVAPSLTRVTLMETHGCDVFNDPFEQLACFIHLLDASSNCPLLRCVTFSALNEHPEDVLECLQHLPPSVEELVLSDVMHEDDCSPIPLVSLTLVQALTREHDTTSNDLLPNLTKLVLEYSNDKFWDDELYAKGKNGKWDRAVVQTMRDSRVSSRTKGDDSTLARLETLLWGSTYLVRNGSVTSASPSIR</sequence>
<evidence type="ECO:0000313" key="3">
    <source>
        <dbReference type="EMBL" id="TRM64101.1"/>
    </source>
</evidence>
<dbReference type="Gene3D" id="3.80.10.10">
    <property type="entry name" value="Ribonuclease Inhibitor"/>
    <property type="match status" value="1"/>
</dbReference>
<keyword evidence="4" id="KW-1185">Reference proteome</keyword>
<accession>A0A550CH22</accession>
<dbReference type="OrthoDB" id="3365698at2759"/>
<dbReference type="InterPro" id="IPR032675">
    <property type="entry name" value="LRR_dom_sf"/>
</dbReference>
<dbReference type="EMBL" id="VDMD01000008">
    <property type="protein sequence ID" value="TRM64101.1"/>
    <property type="molecule type" value="Genomic_DNA"/>
</dbReference>
<proteinExistence type="predicted"/>
<protein>
    <recommendedName>
        <fullName evidence="2">F-box domain-containing protein</fullName>
    </recommendedName>
</protein>
<dbReference type="InterPro" id="IPR001810">
    <property type="entry name" value="F-box_dom"/>
</dbReference>
<feature type="domain" description="F-box" evidence="2">
    <location>
        <begin position="84"/>
        <end position="135"/>
    </location>
</feature>
<evidence type="ECO:0000313" key="4">
    <source>
        <dbReference type="Proteomes" id="UP000320762"/>
    </source>
</evidence>
<comment type="caution">
    <text evidence="3">The sequence shown here is derived from an EMBL/GenBank/DDBJ whole genome shotgun (WGS) entry which is preliminary data.</text>
</comment>
<dbReference type="AlphaFoldDB" id="A0A550CH22"/>
<dbReference type="Proteomes" id="UP000320762">
    <property type="component" value="Unassembled WGS sequence"/>
</dbReference>
<name>A0A550CH22_9AGAR</name>
<evidence type="ECO:0000256" key="1">
    <source>
        <dbReference type="SAM" id="Coils"/>
    </source>
</evidence>
<keyword evidence="1" id="KW-0175">Coiled coil</keyword>
<reference evidence="3 4" key="1">
    <citation type="journal article" date="2019" name="New Phytol.">
        <title>Comparative genomics reveals unique wood-decay strategies and fruiting body development in the Schizophyllaceae.</title>
        <authorList>
            <person name="Almasi E."/>
            <person name="Sahu N."/>
            <person name="Krizsan K."/>
            <person name="Balint B."/>
            <person name="Kovacs G.M."/>
            <person name="Kiss B."/>
            <person name="Cseklye J."/>
            <person name="Drula E."/>
            <person name="Henrissat B."/>
            <person name="Nagy I."/>
            <person name="Chovatia M."/>
            <person name="Adam C."/>
            <person name="LaButti K."/>
            <person name="Lipzen A."/>
            <person name="Riley R."/>
            <person name="Grigoriev I.V."/>
            <person name="Nagy L.G."/>
        </authorList>
    </citation>
    <scope>NUCLEOTIDE SEQUENCE [LARGE SCALE GENOMIC DNA]</scope>
    <source>
        <strain evidence="3 4">NL-1724</strain>
    </source>
</reference>
<evidence type="ECO:0000259" key="2">
    <source>
        <dbReference type="Pfam" id="PF12937"/>
    </source>
</evidence>
<gene>
    <name evidence="3" type="ORF">BD626DRAFT_493780</name>
</gene>